<evidence type="ECO:0000313" key="1">
    <source>
        <dbReference type="EMBL" id="KAF5818245.1"/>
    </source>
</evidence>
<name>A0A9K3JPL2_HELAN</name>
<reference evidence="1" key="1">
    <citation type="journal article" date="2017" name="Nature">
        <title>The sunflower genome provides insights into oil metabolism, flowering and Asterid evolution.</title>
        <authorList>
            <person name="Badouin H."/>
            <person name="Gouzy J."/>
            <person name="Grassa C.J."/>
            <person name="Murat F."/>
            <person name="Staton S.E."/>
            <person name="Cottret L."/>
            <person name="Lelandais-Briere C."/>
            <person name="Owens G.L."/>
            <person name="Carrere S."/>
            <person name="Mayjonade B."/>
            <person name="Legrand L."/>
            <person name="Gill N."/>
            <person name="Kane N.C."/>
            <person name="Bowers J.E."/>
            <person name="Hubner S."/>
            <person name="Bellec A."/>
            <person name="Berard A."/>
            <person name="Berges H."/>
            <person name="Blanchet N."/>
            <person name="Boniface M.C."/>
            <person name="Brunel D."/>
            <person name="Catrice O."/>
            <person name="Chaidir N."/>
            <person name="Claudel C."/>
            <person name="Donnadieu C."/>
            <person name="Faraut T."/>
            <person name="Fievet G."/>
            <person name="Helmstetter N."/>
            <person name="King M."/>
            <person name="Knapp S.J."/>
            <person name="Lai Z."/>
            <person name="Le Paslier M.C."/>
            <person name="Lippi Y."/>
            <person name="Lorenzon L."/>
            <person name="Mandel J.R."/>
            <person name="Marage G."/>
            <person name="Marchand G."/>
            <person name="Marquand E."/>
            <person name="Bret-Mestries E."/>
            <person name="Morien E."/>
            <person name="Nambeesan S."/>
            <person name="Nguyen T."/>
            <person name="Pegot-Espagnet P."/>
            <person name="Pouilly N."/>
            <person name="Raftis F."/>
            <person name="Sallet E."/>
            <person name="Schiex T."/>
            <person name="Thomas J."/>
            <person name="Vandecasteele C."/>
            <person name="Vares D."/>
            <person name="Vear F."/>
            <person name="Vautrin S."/>
            <person name="Crespi M."/>
            <person name="Mangin B."/>
            <person name="Burke J.M."/>
            <person name="Salse J."/>
            <person name="Munos S."/>
            <person name="Vincourt P."/>
            <person name="Rieseberg L.H."/>
            <person name="Langlade N.B."/>
        </authorList>
    </citation>
    <scope>NUCLEOTIDE SEQUENCE</scope>
    <source>
        <tissue evidence="1">Leaves</tissue>
    </source>
</reference>
<dbReference type="Proteomes" id="UP000215914">
    <property type="component" value="Unassembled WGS sequence"/>
</dbReference>
<evidence type="ECO:0000313" key="2">
    <source>
        <dbReference type="Proteomes" id="UP000215914"/>
    </source>
</evidence>
<dbReference type="Gramene" id="mRNA:HanXRQr2_Chr02g0062791">
    <property type="protein sequence ID" value="CDS:HanXRQr2_Chr02g0062791.1"/>
    <property type="gene ID" value="HanXRQr2_Chr02g0062791"/>
</dbReference>
<dbReference type="EMBL" id="MNCJ02000317">
    <property type="protein sequence ID" value="KAF5818245.1"/>
    <property type="molecule type" value="Genomic_DNA"/>
</dbReference>
<dbReference type="AlphaFoldDB" id="A0A9K3JPL2"/>
<proteinExistence type="predicted"/>
<organism evidence="1 2">
    <name type="scientific">Helianthus annuus</name>
    <name type="common">Common sunflower</name>
    <dbReference type="NCBI Taxonomy" id="4232"/>
    <lineage>
        <taxon>Eukaryota</taxon>
        <taxon>Viridiplantae</taxon>
        <taxon>Streptophyta</taxon>
        <taxon>Embryophyta</taxon>
        <taxon>Tracheophyta</taxon>
        <taxon>Spermatophyta</taxon>
        <taxon>Magnoliopsida</taxon>
        <taxon>eudicotyledons</taxon>
        <taxon>Gunneridae</taxon>
        <taxon>Pentapetalae</taxon>
        <taxon>asterids</taxon>
        <taxon>campanulids</taxon>
        <taxon>Asterales</taxon>
        <taxon>Asteraceae</taxon>
        <taxon>Asteroideae</taxon>
        <taxon>Heliantheae alliance</taxon>
        <taxon>Heliantheae</taxon>
        <taxon>Helianthus</taxon>
    </lineage>
</organism>
<sequence>MPSPPRPLLPLPLQPPPPQKHATVKLGFYFEYHRHTTPPLKNHRFLPLYSLLPTLILVTKWKFAPAVINGDGADAQKKT</sequence>
<accession>A0A9K3JPL2</accession>
<comment type="caution">
    <text evidence="1">The sequence shown here is derived from an EMBL/GenBank/DDBJ whole genome shotgun (WGS) entry which is preliminary data.</text>
</comment>
<protein>
    <submittedName>
        <fullName evidence="1">Uncharacterized protein</fullName>
    </submittedName>
</protein>
<keyword evidence="2" id="KW-1185">Reference proteome</keyword>
<gene>
    <name evidence="1" type="ORF">HanXRQr2_Chr02g0062791</name>
</gene>
<reference evidence="1" key="2">
    <citation type="submission" date="2020-06" db="EMBL/GenBank/DDBJ databases">
        <title>Helianthus annuus Genome sequencing and assembly Release 2.</title>
        <authorList>
            <person name="Gouzy J."/>
            <person name="Langlade N."/>
            <person name="Munos S."/>
        </authorList>
    </citation>
    <scope>NUCLEOTIDE SEQUENCE</scope>
    <source>
        <tissue evidence="1">Leaves</tissue>
    </source>
</reference>